<evidence type="ECO:0000256" key="2">
    <source>
        <dbReference type="ARBA" id="ARBA00023125"/>
    </source>
</evidence>
<dbReference type="Gene3D" id="1.10.10.10">
    <property type="entry name" value="Winged helix-like DNA-binding domain superfamily/Winged helix DNA-binding domain"/>
    <property type="match status" value="1"/>
</dbReference>
<dbReference type="Gene3D" id="2.60.120.10">
    <property type="entry name" value="Jelly Rolls"/>
    <property type="match status" value="1"/>
</dbReference>
<proteinExistence type="predicted"/>
<dbReference type="EMBL" id="VZZJ01000016">
    <property type="protein sequence ID" value="KAB1072051.1"/>
    <property type="molecule type" value="Genomic_DNA"/>
</dbReference>
<dbReference type="GO" id="GO:0006355">
    <property type="term" value="P:regulation of DNA-templated transcription"/>
    <property type="evidence" value="ECO:0007669"/>
    <property type="project" value="InterPro"/>
</dbReference>
<name>A0A6N6MPX5_9HYPH</name>
<evidence type="ECO:0000313" key="5">
    <source>
        <dbReference type="EMBL" id="KAB1072051.1"/>
    </source>
</evidence>
<dbReference type="CDD" id="cd00038">
    <property type="entry name" value="CAP_ED"/>
    <property type="match status" value="1"/>
</dbReference>
<keyword evidence="6" id="KW-1185">Reference proteome</keyword>
<dbReference type="SMART" id="SM00419">
    <property type="entry name" value="HTH_CRP"/>
    <property type="match status" value="1"/>
</dbReference>
<keyword evidence="2" id="KW-0238">DNA-binding</keyword>
<dbReference type="InterPro" id="IPR036390">
    <property type="entry name" value="WH_DNA-bd_sf"/>
</dbReference>
<dbReference type="Proteomes" id="UP000441523">
    <property type="component" value="Unassembled WGS sequence"/>
</dbReference>
<dbReference type="PROSITE" id="PS51063">
    <property type="entry name" value="HTH_CRP_2"/>
    <property type="match status" value="1"/>
</dbReference>
<sequence length="297" mass="32509">MPWAQPSYVGLSDRATDSCRSLVRSLSSDATGSLTASDRIEGNLLAADPFLHKLEHAGRLTDDEKNELKTLAFNRRCVPAHHDFNPGDPGDRVYLVMSGFACRYKVLRTGNRRIVSFVLPGDLCHMHDAGAFGRDLRVGALTTCSVADLSRPKLTELIGSYPGISRAIWWVTLRELSRAREWIVNDTRPADKRLAHLLCELLTSLQQIDLAGEHGFDFPVSQGDVADALGISAVHTNRVLQALRTSGLITWSNQQVAIPDVPQLKAFAEFDPGYLCLECFGAEAAAARMPSPLARAS</sequence>
<dbReference type="Pfam" id="PF00027">
    <property type="entry name" value="cNMP_binding"/>
    <property type="match status" value="1"/>
</dbReference>
<dbReference type="InterPro" id="IPR000595">
    <property type="entry name" value="cNMP-bd_dom"/>
</dbReference>
<keyword evidence="1" id="KW-0805">Transcription regulation</keyword>
<accession>A0A6N6MPX5</accession>
<organism evidence="5 6">
    <name type="scientific">Methylobacterium planeticum</name>
    <dbReference type="NCBI Taxonomy" id="2615211"/>
    <lineage>
        <taxon>Bacteria</taxon>
        <taxon>Pseudomonadati</taxon>
        <taxon>Pseudomonadota</taxon>
        <taxon>Alphaproteobacteria</taxon>
        <taxon>Hyphomicrobiales</taxon>
        <taxon>Methylobacteriaceae</taxon>
        <taxon>Methylobacterium</taxon>
    </lineage>
</organism>
<dbReference type="GO" id="GO:0003677">
    <property type="term" value="F:DNA binding"/>
    <property type="evidence" value="ECO:0007669"/>
    <property type="project" value="UniProtKB-KW"/>
</dbReference>
<comment type="caution">
    <text evidence="5">The sequence shown here is derived from an EMBL/GenBank/DDBJ whole genome shotgun (WGS) entry which is preliminary data.</text>
</comment>
<dbReference type="Pfam" id="PF13545">
    <property type="entry name" value="HTH_Crp_2"/>
    <property type="match status" value="1"/>
</dbReference>
<evidence type="ECO:0000256" key="3">
    <source>
        <dbReference type="ARBA" id="ARBA00023163"/>
    </source>
</evidence>
<dbReference type="InterPro" id="IPR012318">
    <property type="entry name" value="HTH_CRP"/>
</dbReference>
<dbReference type="InterPro" id="IPR036388">
    <property type="entry name" value="WH-like_DNA-bd_sf"/>
</dbReference>
<reference evidence="5 6" key="1">
    <citation type="submission" date="2019-09" db="EMBL/GenBank/DDBJ databases">
        <title>YIM 132548 draft genome.</title>
        <authorList>
            <person name="Jiang L."/>
        </authorList>
    </citation>
    <scope>NUCLEOTIDE SEQUENCE [LARGE SCALE GENOMIC DNA]</scope>
    <source>
        <strain evidence="5 6">YIM 132548</strain>
    </source>
</reference>
<protein>
    <submittedName>
        <fullName evidence="5">Crp/Fnr family transcriptional regulator</fullName>
    </submittedName>
</protein>
<keyword evidence="3" id="KW-0804">Transcription</keyword>
<gene>
    <name evidence="5" type="ORF">F6X51_18025</name>
</gene>
<dbReference type="InterPro" id="IPR014710">
    <property type="entry name" value="RmlC-like_jellyroll"/>
</dbReference>
<evidence type="ECO:0000313" key="6">
    <source>
        <dbReference type="Proteomes" id="UP000441523"/>
    </source>
</evidence>
<dbReference type="SUPFAM" id="SSF46785">
    <property type="entry name" value="Winged helix' DNA-binding domain"/>
    <property type="match status" value="1"/>
</dbReference>
<dbReference type="SUPFAM" id="SSF51206">
    <property type="entry name" value="cAMP-binding domain-like"/>
    <property type="match status" value="1"/>
</dbReference>
<dbReference type="InterPro" id="IPR018490">
    <property type="entry name" value="cNMP-bd_dom_sf"/>
</dbReference>
<evidence type="ECO:0000256" key="1">
    <source>
        <dbReference type="ARBA" id="ARBA00023015"/>
    </source>
</evidence>
<feature type="domain" description="HTH crp-type" evidence="4">
    <location>
        <begin position="188"/>
        <end position="262"/>
    </location>
</feature>
<evidence type="ECO:0000259" key="4">
    <source>
        <dbReference type="PROSITE" id="PS51063"/>
    </source>
</evidence>
<dbReference type="AlphaFoldDB" id="A0A6N6MPX5"/>